<organism evidence="1 2">
    <name type="scientific">Pneumocystis oryctolagi</name>
    <dbReference type="NCBI Taxonomy" id="42067"/>
    <lineage>
        <taxon>Eukaryota</taxon>
        <taxon>Fungi</taxon>
        <taxon>Dikarya</taxon>
        <taxon>Ascomycota</taxon>
        <taxon>Taphrinomycotina</taxon>
        <taxon>Pneumocystomycetes</taxon>
        <taxon>Pneumocystaceae</taxon>
        <taxon>Pneumocystis</taxon>
    </lineage>
</organism>
<reference evidence="1 2" key="1">
    <citation type="journal article" date="2021" name="Commun. Biol.">
        <title>Genomic insights into the host specific adaptation of the Pneumocystis genus.</title>
        <authorList>
            <person name="Cisse O.H."/>
            <person name="Ma L."/>
            <person name="Dekker J.P."/>
            <person name="Khil P.P."/>
            <person name="Youn J.-H."/>
            <person name="Brenchley J.M."/>
            <person name="Blair R."/>
            <person name="Pahar B."/>
            <person name="Chabe M."/>
            <person name="Van Rompay K.K.A."/>
            <person name="Keesler R."/>
            <person name="Sukura A."/>
            <person name="Hirsch V."/>
            <person name="Kutty G."/>
            <person name="Liu Y."/>
            <person name="Peng L."/>
            <person name="Chen J."/>
            <person name="Song J."/>
            <person name="Weissenbacher-Lang C."/>
            <person name="Xu J."/>
            <person name="Upham N.S."/>
            <person name="Stajich J.E."/>
            <person name="Cuomo C.A."/>
            <person name="Cushion M.T."/>
            <person name="Kovacs J.A."/>
        </authorList>
    </citation>
    <scope>NUCLEOTIDE SEQUENCE [LARGE SCALE GENOMIC DNA]</scope>
    <source>
        <strain evidence="1 2">RABM</strain>
    </source>
</reference>
<evidence type="ECO:0000313" key="2">
    <source>
        <dbReference type="Proteomes" id="UP000768646"/>
    </source>
</evidence>
<protein>
    <submittedName>
        <fullName evidence="1">Uncharacterized protein</fullName>
    </submittedName>
</protein>
<proteinExistence type="predicted"/>
<name>A0ACB7CBZ1_9ASCO</name>
<comment type="caution">
    <text evidence="1">The sequence shown here is derived from an EMBL/GenBank/DDBJ whole genome shotgun (WGS) entry which is preliminary data.</text>
</comment>
<sequence>MLQEILSPEGFRIDGRRWNELRYFAAKIDFGGFADGNSYVEQGNTKVICMVHGPIEPNIRSKSTIDRERITVDINIAAFSSIERKKRTKSDKRIQEYIVCIQRVFEKVIQTGLHPHSEINIYIQVLAQDGGILQTCINAVSLALVNAGIPMYDYVSASTVGFTDTEPLLDLNAVEENSISWCTIAVLGKTKNIILLQTETRIHMEKFEPMLSLALYGCQQIYKIMDNCIRNMNNVINHS</sequence>
<dbReference type="Proteomes" id="UP000768646">
    <property type="component" value="Unassembled WGS sequence"/>
</dbReference>
<keyword evidence="2" id="KW-1185">Reference proteome</keyword>
<gene>
    <name evidence="1" type="ORF">PORY_001451</name>
</gene>
<dbReference type="EMBL" id="JABTEG010000004">
    <property type="protein sequence ID" value="KAG4305281.1"/>
    <property type="molecule type" value="Genomic_DNA"/>
</dbReference>
<accession>A0ACB7CBZ1</accession>
<evidence type="ECO:0000313" key="1">
    <source>
        <dbReference type="EMBL" id="KAG4305281.1"/>
    </source>
</evidence>